<keyword evidence="2" id="KW-0479">Metal-binding</keyword>
<keyword evidence="4" id="KW-0413">Isomerase</keyword>
<dbReference type="PANTHER" id="PTHR43048:SF3">
    <property type="entry name" value="METHYLMALONYL-COA EPIMERASE, MITOCHONDRIAL"/>
    <property type="match status" value="1"/>
</dbReference>
<dbReference type="GO" id="GO:0004493">
    <property type="term" value="F:methylmalonyl-CoA epimerase activity"/>
    <property type="evidence" value="ECO:0007669"/>
    <property type="project" value="UniProtKB-EC"/>
</dbReference>
<dbReference type="SUPFAM" id="SSF54593">
    <property type="entry name" value="Glyoxalase/Bleomycin resistance protein/Dihydroxybiphenyl dioxygenase"/>
    <property type="match status" value="1"/>
</dbReference>
<evidence type="ECO:0000256" key="1">
    <source>
        <dbReference type="ARBA" id="ARBA00009308"/>
    </source>
</evidence>
<dbReference type="InterPro" id="IPR017515">
    <property type="entry name" value="MeMalonyl-CoA_epimerase"/>
</dbReference>
<dbReference type="InterPro" id="IPR029068">
    <property type="entry name" value="Glyas_Bleomycin-R_OHBP_Dase"/>
</dbReference>
<accession>A0A6B1FUW1</accession>
<comment type="caution">
    <text evidence="4">The sequence shown here is derived from an EMBL/GenBank/DDBJ whole genome shotgun (WGS) entry which is preliminary data.</text>
</comment>
<dbReference type="InterPro" id="IPR037523">
    <property type="entry name" value="VOC_core"/>
</dbReference>
<name>A0A6B1FUW1_9CHLR</name>
<dbReference type="Pfam" id="PF13669">
    <property type="entry name" value="Glyoxalase_4"/>
    <property type="match status" value="1"/>
</dbReference>
<dbReference type="Gene3D" id="3.10.180.10">
    <property type="entry name" value="2,3-Dihydroxybiphenyl 1,2-Dioxygenase, domain 1"/>
    <property type="match status" value="1"/>
</dbReference>
<sequence>MQLSNAQVDHVGIVVHDLDDALATYCDVLGFSLLERHHAPDHGVEIAFLDAGRSTIELLSPTDKESGTARFLARRGEGSHHVCFAVPNIAQALDELRAQGVRLIDETPRQGIHGLVAFLHPQAAHGVMIELLQKDQPHRLE</sequence>
<evidence type="ECO:0000256" key="2">
    <source>
        <dbReference type="ARBA" id="ARBA00022723"/>
    </source>
</evidence>
<dbReference type="InterPro" id="IPR051785">
    <property type="entry name" value="MMCE/EMCE_epimerase"/>
</dbReference>
<gene>
    <name evidence="4" type="primary">mce</name>
    <name evidence="4" type="ORF">F4148_00990</name>
</gene>
<dbReference type="EC" id="5.1.99.1" evidence="4"/>
<dbReference type="GO" id="GO:0046872">
    <property type="term" value="F:metal ion binding"/>
    <property type="evidence" value="ECO:0007669"/>
    <property type="project" value="UniProtKB-KW"/>
</dbReference>
<dbReference type="EMBL" id="VYDA01000033">
    <property type="protein sequence ID" value="MYH60389.1"/>
    <property type="molecule type" value="Genomic_DNA"/>
</dbReference>
<comment type="similarity">
    <text evidence="1">Belongs to the methylmalonyl-CoA epimerase family.</text>
</comment>
<dbReference type="PROSITE" id="PS51819">
    <property type="entry name" value="VOC"/>
    <property type="match status" value="1"/>
</dbReference>
<reference evidence="4" key="1">
    <citation type="submission" date="2019-09" db="EMBL/GenBank/DDBJ databases">
        <title>Characterisation of the sponge microbiome using genome-centric metagenomics.</title>
        <authorList>
            <person name="Engelberts J.P."/>
            <person name="Robbins S.J."/>
            <person name="De Goeij J.M."/>
            <person name="Aranda M."/>
            <person name="Bell S.C."/>
            <person name="Webster N.S."/>
        </authorList>
    </citation>
    <scope>NUCLEOTIDE SEQUENCE</scope>
    <source>
        <strain evidence="4">SB0675_bin_29</strain>
    </source>
</reference>
<feature type="domain" description="VOC" evidence="3">
    <location>
        <begin position="7"/>
        <end position="134"/>
    </location>
</feature>
<evidence type="ECO:0000313" key="4">
    <source>
        <dbReference type="EMBL" id="MYH60389.1"/>
    </source>
</evidence>
<dbReference type="NCBIfam" id="TIGR03081">
    <property type="entry name" value="metmalonyl_epim"/>
    <property type="match status" value="1"/>
</dbReference>
<proteinExistence type="inferred from homology"/>
<evidence type="ECO:0000259" key="3">
    <source>
        <dbReference type="PROSITE" id="PS51819"/>
    </source>
</evidence>
<protein>
    <submittedName>
        <fullName evidence="4">Methylmalonyl-CoA epimerase</fullName>
        <ecNumber evidence="4">5.1.99.1</ecNumber>
    </submittedName>
</protein>
<dbReference type="CDD" id="cd07249">
    <property type="entry name" value="MMCE"/>
    <property type="match status" value="1"/>
</dbReference>
<dbReference type="GO" id="GO:0046491">
    <property type="term" value="P:L-methylmalonyl-CoA metabolic process"/>
    <property type="evidence" value="ECO:0007669"/>
    <property type="project" value="TreeGrafter"/>
</dbReference>
<organism evidence="4">
    <name type="scientific">Caldilineaceae bacterium SB0675_bin_29</name>
    <dbReference type="NCBI Taxonomy" id="2605266"/>
    <lineage>
        <taxon>Bacteria</taxon>
        <taxon>Bacillati</taxon>
        <taxon>Chloroflexota</taxon>
        <taxon>Caldilineae</taxon>
        <taxon>Caldilineales</taxon>
        <taxon>Caldilineaceae</taxon>
    </lineage>
</organism>
<dbReference type="PANTHER" id="PTHR43048">
    <property type="entry name" value="METHYLMALONYL-COA EPIMERASE"/>
    <property type="match status" value="1"/>
</dbReference>
<dbReference type="AlphaFoldDB" id="A0A6B1FUW1"/>